<dbReference type="EMBL" id="JN036606">
    <property type="protein sequence ID" value="AEJ34604.1"/>
    <property type="molecule type" value="Genomic_DNA"/>
</dbReference>
<evidence type="ECO:0000313" key="7">
    <source>
        <dbReference type="Proteomes" id="UP000241474"/>
    </source>
</evidence>
<evidence type="ECO:0000313" key="4">
    <source>
        <dbReference type="EMBL" id="AKI81036.1"/>
    </source>
</evidence>
<keyword evidence="5" id="KW-1185">Reference proteome</keyword>
<accession>E3W054</accession>
<dbReference type="Proteomes" id="UP000241474">
    <property type="component" value="Segment"/>
</dbReference>
<dbReference type="RefSeq" id="YP_003986875.1">
    <property type="nucleotide sequence ID" value="NC_014649.1"/>
</dbReference>
<dbReference type="Proteomes" id="UP000201519">
    <property type="component" value="Segment"/>
</dbReference>
<reference evidence="2 6" key="1">
    <citation type="journal article" date="2011" name="Proc. Natl. Acad. Sci. U.S.A.">
        <title>Mimivirus shows dramatic genome reduction after intraamoebal culture.</title>
        <authorList>
            <person name="Boyer M."/>
            <person name="Azza S."/>
            <person name="Barrassi L."/>
            <person name="Klose T."/>
            <person name="Campocasso A."/>
            <person name="Pagnier I."/>
            <person name="Fournous G."/>
            <person name="Borg A."/>
            <person name="Robert C."/>
            <person name="Zhang X."/>
            <person name="Desnues C."/>
            <person name="Henrissat B."/>
            <person name="Rossmann M.G."/>
            <person name="La Scola B."/>
            <person name="Raoult D."/>
        </authorList>
    </citation>
    <scope>NUCLEOTIDE SEQUENCE [LARGE SCALE GENOMIC DNA]</scope>
    <source>
        <strain evidence="2">M4</strain>
    </source>
</reference>
<dbReference type="Proteomes" id="UP000274448">
    <property type="component" value="Segment"/>
</dbReference>
<gene>
    <name evidence="1" type="primary">R370</name>
    <name evidence="2" type="ORF">MIMI_R370</name>
</gene>
<dbReference type="EMBL" id="HQ336222">
    <property type="protein sequence ID" value="ADO18592.1"/>
    <property type="molecule type" value="Genomic_DNA"/>
</dbReference>
<accession>A0A0G2Y0J6</accession>
<name>A0A0G2Y0J6_MIMIV</name>
<evidence type="ECO:0000313" key="1">
    <source>
        <dbReference type="EMBL" id="ADO18592.1"/>
    </source>
</evidence>
<dbReference type="KEGG" id="vg:9924991"/>
<evidence type="ECO:0000313" key="5">
    <source>
        <dbReference type="Proteomes" id="UP000201519"/>
    </source>
</evidence>
<dbReference type="GeneID" id="9924991"/>
<dbReference type="EMBL" id="KM982401">
    <property type="protein sequence ID" value="AKI79140.1"/>
    <property type="molecule type" value="Genomic_DNA"/>
</dbReference>
<organism evidence="1 5">
    <name type="scientific">Acanthamoeba polyphaga mimivirus</name>
    <name type="common">APMV</name>
    <dbReference type="NCBI Taxonomy" id="212035"/>
    <lineage>
        <taxon>Viruses</taxon>
        <taxon>Varidnaviria</taxon>
        <taxon>Bamfordvirae</taxon>
        <taxon>Nucleocytoviricota</taxon>
        <taxon>Megaviricetes</taxon>
        <taxon>Imitervirales</taxon>
        <taxon>Mimiviridae</taxon>
        <taxon>Megamimivirinae</taxon>
        <taxon>Mimivirus</taxon>
        <taxon>Mimivirus bradfordmassiliense</taxon>
    </lineage>
</organism>
<reference evidence="7 8" key="3">
    <citation type="submission" date="2014-10" db="EMBL/GenBank/DDBJ databases">
        <title>Pan-genome analysis of Brazilian lineage A amoebal mimiviruses.</title>
        <authorList>
            <person name="Assis F.L."/>
            <person name="Abrahao J.S."/>
            <person name="Kroon E.G."/>
            <person name="Dornas F.P."/>
            <person name="Andrade K.R."/>
            <person name="Borato P.V.M."/>
            <person name="Pilotto M.R."/>
            <person name="Benamar S."/>
            <person name="LaScola B."/>
            <person name="Colson P."/>
        </authorList>
    </citation>
    <scope>NUCLEOTIDE SEQUENCE [LARGE SCALE GENOMIC DNA]</scope>
    <source>
        <strain evidence="4 8">Amazonia</strain>
        <strain evidence="3 7">Oyster</strain>
    </source>
</reference>
<sequence length="144" mass="16654">MTDTDFDNAADLHNLMIKTLEPEELYKKLENNLRKIETSYLDSKHCQDFKRKIEYYKIVPLISETKEIIKVLIQKIETLEIKEGSPKHSKIDEYMSVLSVPGLNLGEILVLVKELLTIDNDLPKNAHVHENIQDDVVYGNFSPN</sequence>
<proteinExistence type="predicted"/>
<evidence type="ECO:0000313" key="3">
    <source>
        <dbReference type="EMBL" id="AKI79140.1"/>
    </source>
</evidence>
<evidence type="ECO:0000313" key="2">
    <source>
        <dbReference type="EMBL" id="AEJ34604.1"/>
    </source>
</evidence>
<evidence type="ECO:0000313" key="6">
    <source>
        <dbReference type="Proteomes" id="UP000240552"/>
    </source>
</evidence>
<protein>
    <submittedName>
        <fullName evidence="2">Uncharacterized protein R370</fullName>
    </submittedName>
</protein>
<dbReference type="EMBL" id="KM982403">
    <property type="protein sequence ID" value="AKI81036.1"/>
    <property type="molecule type" value="Genomic_DNA"/>
</dbReference>
<reference evidence="1 5" key="2">
    <citation type="journal article" date="2011" name="Virol. J.">
        <title>Breaking the 1000-gene barrier for Mimivirus using ultra-deep genome and transcriptome sequencing.</title>
        <authorList>
            <person name="Legendre M."/>
            <person name="Santini S."/>
            <person name="Rico A."/>
            <person name="Abergel C."/>
            <person name="Claverie J.M."/>
        </authorList>
    </citation>
    <scope>NUCLEOTIDE SEQUENCE [LARGE SCALE GENOMIC DNA]</scope>
</reference>
<dbReference type="Proteomes" id="UP000240552">
    <property type="component" value="Segment"/>
</dbReference>
<organismHost>
    <name type="scientific">Acanthamoeba polyphaga</name>
    <name type="common">Amoeba</name>
    <dbReference type="NCBI Taxonomy" id="5757"/>
</organismHost>
<evidence type="ECO:0000313" key="8">
    <source>
        <dbReference type="Proteomes" id="UP000274448"/>
    </source>
</evidence>